<keyword evidence="5" id="KW-1185">Reference proteome</keyword>
<dbReference type="Gene3D" id="3.10.450.50">
    <property type="match status" value="1"/>
</dbReference>
<accession>A0A0W0SCV0</accession>
<dbReference type="STRING" id="28084.Lche_2973"/>
<dbReference type="AlphaFoldDB" id="A0A0W0SCV0"/>
<evidence type="ECO:0000313" key="2">
    <source>
        <dbReference type="EMBL" id="KTC80953.1"/>
    </source>
</evidence>
<dbReference type="EMBL" id="LR134173">
    <property type="protein sequence ID" value="VEB33976.1"/>
    <property type="molecule type" value="Genomic_DNA"/>
</dbReference>
<dbReference type="EMBL" id="LNXW01000013">
    <property type="protein sequence ID" value="KTC80953.1"/>
    <property type="molecule type" value="Genomic_DNA"/>
</dbReference>
<reference evidence="2 4" key="1">
    <citation type="submission" date="2015-11" db="EMBL/GenBank/DDBJ databases">
        <title>Genomic analysis of 38 Legionella species identifies large and diverse effector repertoires.</title>
        <authorList>
            <person name="Burstein D."/>
            <person name="Amaro F."/>
            <person name="Zusman T."/>
            <person name="Lifshitz Z."/>
            <person name="Cohen O."/>
            <person name="Gilbert J.A."/>
            <person name="Pupko T."/>
            <person name="Shuman H.A."/>
            <person name="Segal G."/>
        </authorList>
    </citation>
    <scope>NUCLEOTIDE SEQUENCE [LARGE SCALE GENOMIC DNA]</scope>
    <source>
        <strain evidence="2 4">ORW</strain>
    </source>
</reference>
<evidence type="ECO:0000313" key="5">
    <source>
        <dbReference type="Proteomes" id="UP000277577"/>
    </source>
</evidence>
<evidence type="ECO:0000313" key="3">
    <source>
        <dbReference type="EMBL" id="VEB33976.1"/>
    </source>
</evidence>
<dbReference type="InterPro" id="IPR032710">
    <property type="entry name" value="NTF2-like_dom_sf"/>
</dbReference>
<gene>
    <name evidence="2" type="ORF">Lche_2973</name>
    <name evidence="3" type="ORF">NCTC11976_00609</name>
</gene>
<dbReference type="SUPFAM" id="SSF54427">
    <property type="entry name" value="NTF2-like"/>
    <property type="match status" value="1"/>
</dbReference>
<dbReference type="OrthoDB" id="9812295at2"/>
<dbReference type="Pfam" id="PF13474">
    <property type="entry name" value="SnoaL_3"/>
    <property type="match status" value="1"/>
</dbReference>
<dbReference type="PATRIC" id="fig|28084.5.peg.3226"/>
<evidence type="ECO:0000259" key="1">
    <source>
        <dbReference type="Pfam" id="PF13474"/>
    </source>
</evidence>
<dbReference type="InterPro" id="IPR037401">
    <property type="entry name" value="SnoaL-like"/>
</dbReference>
<name>A0A0W0SCV0_9GAMM</name>
<dbReference type="Proteomes" id="UP000277577">
    <property type="component" value="Chromosome"/>
</dbReference>
<sequence>MKRPEIKPAEQLFKQFCDGYEQRNLPLLLSLFTQNTNVWGSAVDEYRIGLKEIEEQFRRDWSQSEQGKIEIIRFVPTPDDALWAAAVCNARITIEGSEHVFEHLRGTLTIEKEQGAWKIAHMHCSFPDYRNPEQGSFPVGNES</sequence>
<proteinExistence type="predicted"/>
<reference evidence="3 5" key="2">
    <citation type="submission" date="2018-12" db="EMBL/GenBank/DDBJ databases">
        <authorList>
            <consortium name="Pathogen Informatics"/>
        </authorList>
    </citation>
    <scope>NUCLEOTIDE SEQUENCE [LARGE SCALE GENOMIC DNA]</scope>
    <source>
        <strain evidence="3 5">NCTC11976</strain>
    </source>
</reference>
<dbReference type="RefSeq" id="WP_065235810.1">
    <property type="nucleotide sequence ID" value="NZ_CAAAIT010000006.1"/>
</dbReference>
<organism evidence="2 4">
    <name type="scientific">Legionella cherrii</name>
    <dbReference type="NCBI Taxonomy" id="28084"/>
    <lineage>
        <taxon>Bacteria</taxon>
        <taxon>Pseudomonadati</taxon>
        <taxon>Pseudomonadota</taxon>
        <taxon>Gammaproteobacteria</taxon>
        <taxon>Legionellales</taxon>
        <taxon>Legionellaceae</taxon>
        <taxon>Legionella</taxon>
    </lineage>
</organism>
<protein>
    <recommendedName>
        <fullName evidence="1">SnoaL-like domain-containing protein</fullName>
    </recommendedName>
</protein>
<dbReference type="Proteomes" id="UP000054921">
    <property type="component" value="Unassembled WGS sequence"/>
</dbReference>
<feature type="domain" description="SnoaL-like" evidence="1">
    <location>
        <begin position="10"/>
        <end position="128"/>
    </location>
</feature>
<evidence type="ECO:0000313" key="4">
    <source>
        <dbReference type="Proteomes" id="UP000054921"/>
    </source>
</evidence>